<feature type="transmembrane region" description="Helical" evidence="9">
    <location>
        <begin position="328"/>
        <end position="346"/>
    </location>
</feature>
<evidence type="ECO:0000256" key="7">
    <source>
        <dbReference type="ARBA" id="ARBA00023224"/>
    </source>
</evidence>
<dbReference type="AlphaFoldDB" id="A0AAN9BRN3"/>
<dbReference type="PROSITE" id="PS50262">
    <property type="entry name" value="G_PROTEIN_RECEP_F1_2"/>
    <property type="match status" value="1"/>
</dbReference>
<comment type="similarity">
    <text evidence="8">Belongs to the G-protein coupled receptor 1 family.</text>
</comment>
<keyword evidence="6 8" id="KW-0675">Receptor</keyword>
<evidence type="ECO:0000256" key="8">
    <source>
        <dbReference type="RuleBase" id="RU000688"/>
    </source>
</evidence>
<reference evidence="11 12" key="1">
    <citation type="submission" date="2024-02" db="EMBL/GenBank/DDBJ databases">
        <title>Chromosome-scale genome assembly of the rough periwinkle Littorina saxatilis.</title>
        <authorList>
            <person name="De Jode A."/>
            <person name="Faria R."/>
            <person name="Formenti G."/>
            <person name="Sims Y."/>
            <person name="Smith T.P."/>
            <person name="Tracey A."/>
            <person name="Wood J.M.D."/>
            <person name="Zagrodzka Z.B."/>
            <person name="Johannesson K."/>
            <person name="Butlin R.K."/>
            <person name="Leder E.H."/>
        </authorList>
    </citation>
    <scope>NUCLEOTIDE SEQUENCE [LARGE SCALE GENOMIC DNA]</scope>
    <source>
        <strain evidence="11">Snail1</strain>
        <tissue evidence="11">Muscle</tissue>
    </source>
</reference>
<feature type="transmembrane region" description="Helical" evidence="9">
    <location>
        <begin position="164"/>
        <end position="184"/>
    </location>
</feature>
<organism evidence="11 12">
    <name type="scientific">Littorina saxatilis</name>
    <dbReference type="NCBI Taxonomy" id="31220"/>
    <lineage>
        <taxon>Eukaryota</taxon>
        <taxon>Metazoa</taxon>
        <taxon>Spiralia</taxon>
        <taxon>Lophotrochozoa</taxon>
        <taxon>Mollusca</taxon>
        <taxon>Gastropoda</taxon>
        <taxon>Caenogastropoda</taxon>
        <taxon>Littorinimorpha</taxon>
        <taxon>Littorinoidea</taxon>
        <taxon>Littorinidae</taxon>
        <taxon>Littorina</taxon>
    </lineage>
</organism>
<dbReference type="SUPFAM" id="SSF81321">
    <property type="entry name" value="Family A G protein-coupled receptor-like"/>
    <property type="match status" value="1"/>
</dbReference>
<name>A0AAN9BRN3_9CAEN</name>
<proteinExistence type="inferred from homology"/>
<evidence type="ECO:0000256" key="3">
    <source>
        <dbReference type="ARBA" id="ARBA00022989"/>
    </source>
</evidence>
<dbReference type="GO" id="GO:0004930">
    <property type="term" value="F:G protein-coupled receptor activity"/>
    <property type="evidence" value="ECO:0007669"/>
    <property type="project" value="UniProtKB-KW"/>
</dbReference>
<evidence type="ECO:0000256" key="9">
    <source>
        <dbReference type="SAM" id="Phobius"/>
    </source>
</evidence>
<protein>
    <recommendedName>
        <fullName evidence="10">G-protein coupled receptors family 1 profile domain-containing protein</fullName>
    </recommendedName>
</protein>
<dbReference type="Pfam" id="PF00001">
    <property type="entry name" value="7tm_1"/>
    <property type="match status" value="1"/>
</dbReference>
<feature type="transmembrane region" description="Helical" evidence="9">
    <location>
        <begin position="81"/>
        <end position="104"/>
    </location>
</feature>
<comment type="caution">
    <text evidence="11">The sequence shown here is derived from an EMBL/GenBank/DDBJ whole genome shotgun (WGS) entry which is preliminary data.</text>
</comment>
<evidence type="ECO:0000256" key="2">
    <source>
        <dbReference type="ARBA" id="ARBA00022692"/>
    </source>
</evidence>
<keyword evidence="7 8" id="KW-0807">Transducer</keyword>
<feature type="transmembrane region" description="Helical" evidence="9">
    <location>
        <begin position="53"/>
        <end position="74"/>
    </location>
</feature>
<keyword evidence="12" id="KW-1185">Reference proteome</keyword>
<evidence type="ECO:0000256" key="6">
    <source>
        <dbReference type="ARBA" id="ARBA00023170"/>
    </source>
</evidence>
<evidence type="ECO:0000256" key="4">
    <source>
        <dbReference type="ARBA" id="ARBA00023040"/>
    </source>
</evidence>
<feature type="transmembrane region" description="Helical" evidence="9">
    <location>
        <begin position="283"/>
        <end position="305"/>
    </location>
</feature>
<dbReference type="EMBL" id="JBAMIC010000003">
    <property type="protein sequence ID" value="KAK7110114.1"/>
    <property type="molecule type" value="Genomic_DNA"/>
</dbReference>
<keyword evidence="4 8" id="KW-0297">G-protein coupled receptor</keyword>
<feature type="transmembrane region" description="Helical" evidence="9">
    <location>
        <begin position="209"/>
        <end position="234"/>
    </location>
</feature>
<keyword evidence="3 9" id="KW-1133">Transmembrane helix</keyword>
<evidence type="ECO:0000259" key="10">
    <source>
        <dbReference type="PROSITE" id="PS50262"/>
    </source>
</evidence>
<evidence type="ECO:0000256" key="1">
    <source>
        <dbReference type="ARBA" id="ARBA00004141"/>
    </source>
</evidence>
<feature type="transmembrane region" description="Helical" evidence="9">
    <location>
        <begin position="124"/>
        <end position="144"/>
    </location>
</feature>
<accession>A0AAN9BRN3</accession>
<keyword evidence="2 8" id="KW-0812">Transmembrane</keyword>
<keyword evidence="5 9" id="KW-0472">Membrane</keyword>
<comment type="subcellular location">
    <subcellularLocation>
        <location evidence="1">Membrane</location>
        <topology evidence="1">Multi-pass membrane protein</topology>
    </subcellularLocation>
</comment>
<dbReference type="InterPro" id="IPR000276">
    <property type="entry name" value="GPCR_Rhodpsn"/>
</dbReference>
<dbReference type="PRINTS" id="PR00237">
    <property type="entry name" value="GPCRRHODOPSN"/>
</dbReference>
<evidence type="ECO:0000313" key="12">
    <source>
        <dbReference type="Proteomes" id="UP001374579"/>
    </source>
</evidence>
<dbReference type="Proteomes" id="UP001374579">
    <property type="component" value="Unassembled WGS sequence"/>
</dbReference>
<evidence type="ECO:0000256" key="5">
    <source>
        <dbReference type="ARBA" id="ARBA00023136"/>
    </source>
</evidence>
<feature type="domain" description="G-protein coupled receptors family 1 profile" evidence="10">
    <location>
        <begin position="65"/>
        <end position="344"/>
    </location>
</feature>
<dbReference type="InterPro" id="IPR017452">
    <property type="entry name" value="GPCR_Rhodpsn_7TM"/>
</dbReference>
<dbReference type="Gene3D" id="1.20.1070.10">
    <property type="entry name" value="Rhodopsin 7-helix transmembrane proteins"/>
    <property type="match status" value="1"/>
</dbReference>
<dbReference type="PANTHER" id="PTHR24243:SF230">
    <property type="entry name" value="G-PROTEIN COUPLED RECEPTORS FAMILY 1 PROFILE DOMAIN-CONTAINING PROTEIN"/>
    <property type="match status" value="1"/>
</dbReference>
<gene>
    <name evidence="11" type="ORF">V1264_014041</name>
</gene>
<sequence length="394" mass="44511">MTTTTTTTTTSSSFYSFNVTDMDNDSRVMSAEQYAEIEASRKIFETAVGIGKYYLWILFALGFPGNCAAIVTIFRMRPMGTFPVFVVMLAVMDTLALLVKLLHYQLIGHQLDMGDAGCSLLRFLGSWTSAYCSWILVFMALERYAAVRFPLKMSMHGGCNAHKVVSVLVVVGIIVALIYMPLLWTSETVTSPNLQCQFKEEYADLMNHAYHWVLGAVYAFFPFCLLTVVNFLIARQIRVSFTVRKDMRNMQLLPQSGQASSDVLIQRQRPYPEVRANVKQVNVMLLSATVVFVILTFPICIYLLVDVYWQTDPGYTTSAAVKFLCQQLAFLLVDSTHAVNFYLYFLSARRFRQQFLSPLACWSGCKCNPKAACRKPSCSKQSWAATDQSEVDRL</sequence>
<dbReference type="GO" id="GO:0005886">
    <property type="term" value="C:plasma membrane"/>
    <property type="evidence" value="ECO:0007669"/>
    <property type="project" value="TreeGrafter"/>
</dbReference>
<dbReference type="PANTHER" id="PTHR24243">
    <property type="entry name" value="G-PROTEIN COUPLED RECEPTOR"/>
    <property type="match status" value="1"/>
</dbReference>
<dbReference type="PROSITE" id="PS00237">
    <property type="entry name" value="G_PROTEIN_RECEP_F1_1"/>
    <property type="match status" value="1"/>
</dbReference>
<evidence type="ECO:0000313" key="11">
    <source>
        <dbReference type="EMBL" id="KAK7110114.1"/>
    </source>
</evidence>